<dbReference type="RefSeq" id="WP_045776584.1">
    <property type="nucleotide sequence ID" value="NZ_LAJY01000428.1"/>
</dbReference>
<dbReference type="AlphaFoldDB" id="A0A0F3IQ45"/>
<gene>
    <name evidence="1" type="ORF">VZ95_15035</name>
</gene>
<evidence type="ECO:0000313" key="2">
    <source>
        <dbReference type="Proteomes" id="UP000033774"/>
    </source>
</evidence>
<accession>A0A0F3IQ45</accession>
<evidence type="ECO:0008006" key="3">
    <source>
        <dbReference type="Google" id="ProtNLM"/>
    </source>
</evidence>
<reference evidence="1 2" key="1">
    <citation type="submission" date="2015-03" db="EMBL/GenBank/DDBJ databases">
        <title>Draft genome sequence of Elstera litoralis.</title>
        <authorList>
            <person name="Rahalkar M.C."/>
            <person name="Dhakephalkar P.K."/>
            <person name="Pore S.D."/>
            <person name="Arora P."/>
            <person name="Kapse N.G."/>
            <person name="Pandit P.S."/>
        </authorList>
    </citation>
    <scope>NUCLEOTIDE SEQUENCE [LARGE SCALE GENOMIC DNA]</scope>
    <source>
        <strain evidence="1 2">Dia-1</strain>
    </source>
</reference>
<sequence>MAVADPRFAPALLSDTFDRLIAATAFDGLQDQPDRFIRYSVRRREAVRAFQPEVPALVLLWSGRKEISVSGRNAASGPGTLTLLPANTAIDVVNEPDAHTGIYAAAIILFPLSLLQRVRVLHPSAFQSVGLESLDPRCWTIPATDLLQEAVARVLTTVSMPNVPAEILDHRVMEVALLLADRPLLPARACCATGRCAPP</sequence>
<dbReference type="EMBL" id="LAJY01000428">
    <property type="protein sequence ID" value="KJV08861.1"/>
    <property type="molecule type" value="Genomic_DNA"/>
</dbReference>
<dbReference type="OrthoDB" id="7565195at2"/>
<comment type="caution">
    <text evidence="1">The sequence shown here is derived from an EMBL/GenBank/DDBJ whole genome shotgun (WGS) entry which is preliminary data.</text>
</comment>
<name>A0A0F3IQ45_9PROT</name>
<evidence type="ECO:0000313" key="1">
    <source>
        <dbReference type="EMBL" id="KJV08861.1"/>
    </source>
</evidence>
<dbReference type="Proteomes" id="UP000033774">
    <property type="component" value="Unassembled WGS sequence"/>
</dbReference>
<organism evidence="1 2">
    <name type="scientific">Elstera litoralis</name>
    <dbReference type="NCBI Taxonomy" id="552518"/>
    <lineage>
        <taxon>Bacteria</taxon>
        <taxon>Pseudomonadati</taxon>
        <taxon>Pseudomonadota</taxon>
        <taxon>Alphaproteobacteria</taxon>
        <taxon>Rhodospirillales</taxon>
        <taxon>Rhodospirillaceae</taxon>
        <taxon>Elstera</taxon>
    </lineage>
</organism>
<protein>
    <recommendedName>
        <fullName evidence="3">Transcription regulator HTH AraC N-terminal domain-containing protein</fullName>
    </recommendedName>
</protein>
<keyword evidence="2" id="KW-1185">Reference proteome</keyword>
<proteinExistence type="predicted"/>